<keyword evidence="3" id="KW-0325">Glycoprotein</keyword>
<proteinExistence type="inferred from homology"/>
<feature type="domain" description="Strictosidine synthase conserved region" evidence="5">
    <location>
        <begin position="148"/>
        <end position="235"/>
    </location>
</feature>
<dbReference type="Pfam" id="PF20067">
    <property type="entry name" value="SSL_N"/>
    <property type="match status" value="1"/>
</dbReference>
<keyword evidence="2" id="KW-0597">Phosphoprotein</keyword>
<sequence>MLKKIVIGFGVIVLFLFLYLLLYPVPFEPVSWHQMENPGLVEDLAPNNELRNATPILEGYPQPEAIALGPDNRLYTGLKDGRIIRFDHGGINIEEFANTGGRPLGMKFNQQGNLIIADEYKGLISINSTGKMEVLADSVEGTKIKLADDLDISSDGTIWFSDASQRHHADEVLMEFWELQPTGRLLKYNPATKSTIVEMDSLRFANGVALGPDDKYVLVNETVGMRIKKLWLKGPKKGDVEYFQDNLPGYPDNITYTEKGIFWVAFPSVRTGTLEPLYTKPMLRKIAYRVSSVFPPEMPPPYGMIIGYDTLGNVVYNLQDKSGLYHDITSAVQTRDTLYFGSYKMNKAGYFLTSE</sequence>
<keyword evidence="7" id="KW-1185">Reference proteome</keyword>
<evidence type="ECO:0000256" key="2">
    <source>
        <dbReference type="ARBA" id="ARBA00022553"/>
    </source>
</evidence>
<evidence type="ECO:0000256" key="4">
    <source>
        <dbReference type="SAM" id="Phobius"/>
    </source>
</evidence>
<dbReference type="InterPro" id="IPR018119">
    <property type="entry name" value="Strictosidine_synth_cons-reg"/>
</dbReference>
<gene>
    <name evidence="6" type="ORF">DCC35_06730</name>
</gene>
<keyword evidence="4" id="KW-0472">Membrane</keyword>
<dbReference type="GO" id="GO:0012505">
    <property type="term" value="C:endomembrane system"/>
    <property type="evidence" value="ECO:0007669"/>
    <property type="project" value="TreeGrafter"/>
</dbReference>
<reference evidence="6 7" key="1">
    <citation type="submission" date="2018-04" db="EMBL/GenBank/DDBJ databases">
        <title>Complete genome uncultured novel isolate.</title>
        <authorList>
            <person name="Merlino G."/>
        </authorList>
    </citation>
    <scope>NUCLEOTIDE SEQUENCE [LARGE SCALE GENOMIC DNA]</scope>
    <source>
        <strain evidence="7">R1DC9</strain>
    </source>
</reference>
<protein>
    <submittedName>
        <fullName evidence="6">Gluconolactonase</fullName>
    </submittedName>
</protein>
<dbReference type="EMBL" id="CP028923">
    <property type="protein sequence ID" value="QCK14456.1"/>
    <property type="molecule type" value="Genomic_DNA"/>
</dbReference>
<dbReference type="InterPro" id="IPR011042">
    <property type="entry name" value="6-blade_b-propeller_TolB-like"/>
</dbReference>
<dbReference type="KEGG" id="fpf:DCC35_06730"/>
<keyword evidence="4" id="KW-1133">Transmembrane helix</keyword>
<dbReference type="SUPFAM" id="SSF63829">
    <property type="entry name" value="Calcium-dependent phosphotriesterase"/>
    <property type="match status" value="1"/>
</dbReference>
<dbReference type="PANTHER" id="PTHR10426">
    <property type="entry name" value="STRICTOSIDINE SYNTHASE-RELATED"/>
    <property type="match status" value="1"/>
</dbReference>
<evidence type="ECO:0000259" key="5">
    <source>
        <dbReference type="Pfam" id="PF03088"/>
    </source>
</evidence>
<dbReference type="Pfam" id="PF03088">
    <property type="entry name" value="Str_synth"/>
    <property type="match status" value="1"/>
</dbReference>
<dbReference type="PANTHER" id="PTHR10426:SF88">
    <property type="entry name" value="ADIPOCYTE PLASMA MEMBRANE-ASSOCIATED PROTEIN HEMOMUCIN-RELATED"/>
    <property type="match status" value="1"/>
</dbReference>
<dbReference type="AlphaFoldDB" id="A0A4D7JRM2"/>
<evidence type="ECO:0000256" key="1">
    <source>
        <dbReference type="ARBA" id="ARBA00009191"/>
    </source>
</evidence>
<accession>A0A4D7JRM2</accession>
<organism evidence="6 7">
    <name type="scientific">Mangrovivirga cuniculi</name>
    <dbReference type="NCBI Taxonomy" id="2715131"/>
    <lineage>
        <taxon>Bacteria</taxon>
        <taxon>Pseudomonadati</taxon>
        <taxon>Bacteroidota</taxon>
        <taxon>Cytophagia</taxon>
        <taxon>Cytophagales</taxon>
        <taxon>Mangrovivirgaceae</taxon>
        <taxon>Mangrovivirga</taxon>
    </lineage>
</organism>
<dbReference type="Proteomes" id="UP000298616">
    <property type="component" value="Chromosome"/>
</dbReference>
<dbReference type="RefSeq" id="WP_137090046.1">
    <property type="nucleotide sequence ID" value="NZ_CP028923.1"/>
</dbReference>
<keyword evidence="4" id="KW-0812">Transmembrane</keyword>
<name>A0A4D7JRM2_9BACT</name>
<dbReference type="GO" id="GO:0016787">
    <property type="term" value="F:hydrolase activity"/>
    <property type="evidence" value="ECO:0007669"/>
    <property type="project" value="TreeGrafter"/>
</dbReference>
<dbReference type="OrthoDB" id="9763101at2"/>
<comment type="similarity">
    <text evidence="1">Belongs to the strictosidine synthase family.</text>
</comment>
<feature type="transmembrane region" description="Helical" evidence="4">
    <location>
        <begin position="5"/>
        <end position="25"/>
    </location>
</feature>
<evidence type="ECO:0000313" key="6">
    <source>
        <dbReference type="EMBL" id="QCK14456.1"/>
    </source>
</evidence>
<evidence type="ECO:0000313" key="7">
    <source>
        <dbReference type="Proteomes" id="UP000298616"/>
    </source>
</evidence>
<evidence type="ECO:0000256" key="3">
    <source>
        <dbReference type="ARBA" id="ARBA00023180"/>
    </source>
</evidence>
<dbReference type="Gene3D" id="2.120.10.30">
    <property type="entry name" value="TolB, C-terminal domain"/>
    <property type="match status" value="1"/>
</dbReference>